<dbReference type="Pfam" id="PF08241">
    <property type="entry name" value="Methyltransf_11"/>
    <property type="match status" value="1"/>
</dbReference>
<keyword evidence="2" id="KW-0238">DNA-binding</keyword>
<dbReference type="GO" id="GO:0008757">
    <property type="term" value="F:S-adenosylmethionine-dependent methyltransferase activity"/>
    <property type="evidence" value="ECO:0007669"/>
    <property type="project" value="InterPro"/>
</dbReference>
<dbReference type="SUPFAM" id="SSF53335">
    <property type="entry name" value="S-adenosyl-L-methionine-dependent methyltransferases"/>
    <property type="match status" value="1"/>
</dbReference>
<dbReference type="InterPro" id="IPR011991">
    <property type="entry name" value="ArsR-like_HTH"/>
</dbReference>
<dbReference type="EMBL" id="UOEM01000080">
    <property type="protein sequence ID" value="VAW14872.1"/>
    <property type="molecule type" value="Genomic_DNA"/>
</dbReference>
<evidence type="ECO:0000256" key="1">
    <source>
        <dbReference type="ARBA" id="ARBA00023015"/>
    </source>
</evidence>
<organism evidence="5">
    <name type="scientific">hydrothermal vent metagenome</name>
    <dbReference type="NCBI Taxonomy" id="652676"/>
    <lineage>
        <taxon>unclassified sequences</taxon>
        <taxon>metagenomes</taxon>
        <taxon>ecological metagenomes</taxon>
    </lineage>
</organism>
<dbReference type="Pfam" id="PF01022">
    <property type="entry name" value="HTH_5"/>
    <property type="match status" value="1"/>
</dbReference>
<dbReference type="AlphaFoldDB" id="A0A3B0TK89"/>
<dbReference type="PROSITE" id="PS50987">
    <property type="entry name" value="HTH_ARSR_2"/>
    <property type="match status" value="1"/>
</dbReference>
<dbReference type="InterPro" id="IPR029063">
    <property type="entry name" value="SAM-dependent_MTases_sf"/>
</dbReference>
<dbReference type="PANTHER" id="PTHR43132">
    <property type="entry name" value="ARSENICAL RESISTANCE OPERON REPRESSOR ARSR-RELATED"/>
    <property type="match status" value="1"/>
</dbReference>
<evidence type="ECO:0000256" key="2">
    <source>
        <dbReference type="ARBA" id="ARBA00023125"/>
    </source>
</evidence>
<dbReference type="PANTHER" id="PTHR43132:SF2">
    <property type="entry name" value="ARSENICAL RESISTANCE OPERON REPRESSOR ARSR-RELATED"/>
    <property type="match status" value="1"/>
</dbReference>
<reference evidence="5" key="1">
    <citation type="submission" date="2018-06" db="EMBL/GenBank/DDBJ databases">
        <authorList>
            <person name="Zhirakovskaya E."/>
        </authorList>
    </citation>
    <scope>NUCLEOTIDE SEQUENCE</scope>
</reference>
<dbReference type="InterPro" id="IPR001845">
    <property type="entry name" value="HTH_ArsR_DNA-bd_dom"/>
</dbReference>
<keyword evidence="5" id="KW-0808">Transferase</keyword>
<dbReference type="GO" id="GO:0003700">
    <property type="term" value="F:DNA-binding transcription factor activity"/>
    <property type="evidence" value="ECO:0007669"/>
    <property type="project" value="InterPro"/>
</dbReference>
<dbReference type="GO" id="GO:0003677">
    <property type="term" value="F:DNA binding"/>
    <property type="evidence" value="ECO:0007669"/>
    <property type="project" value="UniProtKB-KW"/>
</dbReference>
<dbReference type="InterPro" id="IPR036390">
    <property type="entry name" value="WH_DNA-bd_sf"/>
</dbReference>
<evidence type="ECO:0000313" key="5">
    <source>
        <dbReference type="EMBL" id="VAW14872.1"/>
    </source>
</evidence>
<keyword evidence="5" id="KW-0489">Methyltransferase</keyword>
<name>A0A3B0TK89_9ZZZZ</name>
<proteinExistence type="predicted"/>
<keyword evidence="1" id="KW-0805">Transcription regulation</keyword>
<dbReference type="NCBIfam" id="NF033788">
    <property type="entry name" value="HTH_metalloreg"/>
    <property type="match status" value="1"/>
</dbReference>
<sequence>MELSKDGRQLGFEKTIAALKALAEPTRLRILFLLMSGELNVKDLTRVLGQSQPRISRHLKLLDEAELIQRYREGNWVYCRLVGGVGPAELMATIAASMPADEPVLTRDRARLEAVRRENSETALAYFNETAAEWDRIRALQVGEGEVETAILKLAGPGPFGTMIDLGTGTGRMLEVFADRITHGIGIDQSRSMLGLARARAERARLDHCQIRHGDILALPYEDGLADLVVLHQVLHYFDDPQPVLAEAARVLAAGGRLVMVDFAPHDLEFLRTDYAHRRLGFSAGQISDWVSRLGLELAEPVDLVRTGETPEGNLTVSVWLATQAASD</sequence>
<dbReference type="Gene3D" id="3.40.50.150">
    <property type="entry name" value="Vaccinia Virus protein VP39"/>
    <property type="match status" value="1"/>
</dbReference>
<dbReference type="InterPro" id="IPR013216">
    <property type="entry name" value="Methyltransf_11"/>
</dbReference>
<dbReference type="CDD" id="cd00090">
    <property type="entry name" value="HTH_ARSR"/>
    <property type="match status" value="1"/>
</dbReference>
<dbReference type="CDD" id="cd02440">
    <property type="entry name" value="AdoMet_MTases"/>
    <property type="match status" value="1"/>
</dbReference>
<dbReference type="SUPFAM" id="SSF46785">
    <property type="entry name" value="Winged helix' DNA-binding domain"/>
    <property type="match status" value="1"/>
</dbReference>
<accession>A0A3B0TK89</accession>
<dbReference type="PRINTS" id="PR00778">
    <property type="entry name" value="HTHARSR"/>
</dbReference>
<dbReference type="GO" id="GO:0032259">
    <property type="term" value="P:methylation"/>
    <property type="evidence" value="ECO:0007669"/>
    <property type="project" value="UniProtKB-KW"/>
</dbReference>
<keyword evidence="3" id="KW-0804">Transcription</keyword>
<dbReference type="InterPro" id="IPR036388">
    <property type="entry name" value="WH-like_DNA-bd_sf"/>
</dbReference>
<dbReference type="InterPro" id="IPR051011">
    <property type="entry name" value="Metal_resp_trans_reg"/>
</dbReference>
<evidence type="ECO:0000256" key="3">
    <source>
        <dbReference type="ARBA" id="ARBA00023163"/>
    </source>
</evidence>
<feature type="domain" description="HTH arsR-type" evidence="4">
    <location>
        <begin position="7"/>
        <end position="101"/>
    </location>
</feature>
<dbReference type="Gene3D" id="1.10.10.10">
    <property type="entry name" value="Winged helix-like DNA-binding domain superfamily/Winged helix DNA-binding domain"/>
    <property type="match status" value="1"/>
</dbReference>
<protein>
    <submittedName>
        <fullName evidence="5">Transcriptional regulator, ArsR family / Methyltransferase fusion</fullName>
    </submittedName>
</protein>
<gene>
    <name evidence="5" type="ORF">MNBD_ALPHA09-1366</name>
</gene>
<evidence type="ECO:0000259" key="4">
    <source>
        <dbReference type="PROSITE" id="PS50987"/>
    </source>
</evidence>
<dbReference type="SMART" id="SM00418">
    <property type="entry name" value="HTH_ARSR"/>
    <property type="match status" value="1"/>
</dbReference>